<name>A0A0E9P9R0_ANGAN</name>
<evidence type="ECO:0000256" key="1">
    <source>
        <dbReference type="SAM" id="MobiDB-lite"/>
    </source>
</evidence>
<dbReference type="AlphaFoldDB" id="A0A0E9P9R0"/>
<accession>A0A0E9P9R0</accession>
<reference evidence="2" key="2">
    <citation type="journal article" date="2015" name="Fish Shellfish Immunol.">
        <title>Early steps in the European eel (Anguilla anguilla)-Vibrio vulnificus interaction in the gills: Role of the RtxA13 toxin.</title>
        <authorList>
            <person name="Callol A."/>
            <person name="Pajuelo D."/>
            <person name="Ebbesson L."/>
            <person name="Teles M."/>
            <person name="MacKenzie S."/>
            <person name="Amaro C."/>
        </authorList>
    </citation>
    <scope>NUCLEOTIDE SEQUENCE</scope>
</reference>
<dbReference type="EMBL" id="GBXM01107176">
    <property type="protein sequence ID" value="JAH01401.1"/>
    <property type="molecule type" value="Transcribed_RNA"/>
</dbReference>
<sequence length="40" mass="4355">MTQQRSSRSIKCTRSTSYAAHEGSSSDSYLCKPDSQTLVG</sequence>
<organism evidence="2">
    <name type="scientific">Anguilla anguilla</name>
    <name type="common">European freshwater eel</name>
    <name type="synonym">Muraena anguilla</name>
    <dbReference type="NCBI Taxonomy" id="7936"/>
    <lineage>
        <taxon>Eukaryota</taxon>
        <taxon>Metazoa</taxon>
        <taxon>Chordata</taxon>
        <taxon>Craniata</taxon>
        <taxon>Vertebrata</taxon>
        <taxon>Euteleostomi</taxon>
        <taxon>Actinopterygii</taxon>
        <taxon>Neopterygii</taxon>
        <taxon>Teleostei</taxon>
        <taxon>Anguilliformes</taxon>
        <taxon>Anguillidae</taxon>
        <taxon>Anguilla</taxon>
    </lineage>
</organism>
<protein>
    <submittedName>
        <fullName evidence="2">Uncharacterized protein</fullName>
    </submittedName>
</protein>
<proteinExistence type="predicted"/>
<reference evidence="2" key="1">
    <citation type="submission" date="2014-11" db="EMBL/GenBank/DDBJ databases">
        <authorList>
            <person name="Amaro Gonzalez C."/>
        </authorList>
    </citation>
    <scope>NUCLEOTIDE SEQUENCE</scope>
</reference>
<feature type="region of interest" description="Disordered" evidence="1">
    <location>
        <begin position="1"/>
        <end position="40"/>
    </location>
</feature>
<evidence type="ECO:0000313" key="2">
    <source>
        <dbReference type="EMBL" id="JAH01401.1"/>
    </source>
</evidence>